<name>A0A9D5QCE3_UNCW3</name>
<sequence length="238" mass="27114">MKSKIRILTSVFLIFMMVGCSSRLKYKAPEWKVGDWVEYEVESVQYGPRLIRYAITGVDTLHGESYYWLEMLSTISKDSTSTDTIINKMLIPYGYRGVAERMITKFAKTETFELPPGDELSWYPSDENRPYVYSSKEVEEGMISDTLISVPAGEFSCIHAQVYDIRHSKVGIIEGDSIVNRMKSDTMPVDVWVNDSIPVSGIVALRSEIEEMKLKNIGHDAKTHIIGEVKVFKSLEFE</sequence>
<protein>
    <submittedName>
        <fullName evidence="1">Uncharacterized protein</fullName>
    </submittedName>
</protein>
<comment type="caution">
    <text evidence="1">The sequence shown here is derived from an EMBL/GenBank/DDBJ whole genome shotgun (WGS) entry which is preliminary data.</text>
</comment>
<gene>
    <name evidence="1" type="ORF">GF359_04570</name>
</gene>
<evidence type="ECO:0000313" key="2">
    <source>
        <dbReference type="Proteomes" id="UP000630660"/>
    </source>
</evidence>
<dbReference type="PROSITE" id="PS51257">
    <property type="entry name" value="PROKAR_LIPOPROTEIN"/>
    <property type="match status" value="1"/>
</dbReference>
<accession>A0A9D5QCE3</accession>
<organism evidence="1 2">
    <name type="scientific">candidate division WOR-3 bacterium</name>
    <dbReference type="NCBI Taxonomy" id="2052148"/>
    <lineage>
        <taxon>Bacteria</taxon>
        <taxon>Bacteria division WOR-3</taxon>
    </lineage>
</organism>
<proteinExistence type="predicted"/>
<evidence type="ECO:0000313" key="1">
    <source>
        <dbReference type="EMBL" id="MBD3364469.1"/>
    </source>
</evidence>
<dbReference type="AlphaFoldDB" id="A0A9D5QCE3"/>
<reference evidence="1" key="1">
    <citation type="submission" date="2019-11" db="EMBL/GenBank/DDBJ databases">
        <title>Microbial mats filling the niche in hypersaline microbial mats.</title>
        <authorList>
            <person name="Wong H.L."/>
            <person name="Macleod F.I."/>
            <person name="White R.A. III"/>
            <person name="Burns B.P."/>
        </authorList>
    </citation>
    <scope>NUCLEOTIDE SEQUENCE</scope>
    <source>
        <strain evidence="1">Bin_327</strain>
    </source>
</reference>
<dbReference type="Proteomes" id="UP000630660">
    <property type="component" value="Unassembled WGS sequence"/>
</dbReference>
<dbReference type="EMBL" id="WJKJ01000149">
    <property type="protein sequence ID" value="MBD3364469.1"/>
    <property type="molecule type" value="Genomic_DNA"/>
</dbReference>